<sequence>MRNTVFAGQLVGWLAIVGGAIVVLIGLTADQTDIDWRMRAAMRAGLVAQGLSGAAAGVVFLLLAGILGTLLDLRDDARAAQARREAGARATARDVRQAVTAPTARQQPITRSPASWPASAPSNTGGHIGDPPKVAVPSRYDMMTRHGEALGAAAWELLSTAAKAGIALPEADAVRKVREGPRHD</sequence>
<keyword evidence="4" id="KW-1185">Reference proteome</keyword>
<keyword evidence="2" id="KW-0472">Membrane</keyword>
<evidence type="ECO:0000256" key="1">
    <source>
        <dbReference type="SAM" id="MobiDB-lite"/>
    </source>
</evidence>
<protein>
    <submittedName>
        <fullName evidence="3">Uncharacterized protein</fullName>
    </submittedName>
</protein>
<accession>A0A917KH77</accession>
<evidence type="ECO:0000313" key="3">
    <source>
        <dbReference type="EMBL" id="GGJ14037.1"/>
    </source>
</evidence>
<dbReference type="Proteomes" id="UP000661507">
    <property type="component" value="Unassembled WGS sequence"/>
</dbReference>
<organism evidence="3 4">
    <name type="scientific">Neoroseomonas lacus</name>
    <dbReference type="NCBI Taxonomy" id="287609"/>
    <lineage>
        <taxon>Bacteria</taxon>
        <taxon>Pseudomonadati</taxon>
        <taxon>Pseudomonadota</taxon>
        <taxon>Alphaproteobacteria</taxon>
        <taxon>Acetobacterales</taxon>
        <taxon>Acetobacteraceae</taxon>
        <taxon>Neoroseomonas</taxon>
    </lineage>
</organism>
<evidence type="ECO:0000313" key="4">
    <source>
        <dbReference type="Proteomes" id="UP000661507"/>
    </source>
</evidence>
<dbReference type="AlphaFoldDB" id="A0A917KH77"/>
<comment type="caution">
    <text evidence="3">The sequence shown here is derived from an EMBL/GenBank/DDBJ whole genome shotgun (WGS) entry which is preliminary data.</text>
</comment>
<gene>
    <name evidence="3" type="ORF">GCM10011320_21630</name>
</gene>
<feature type="compositionally biased region" description="Low complexity" evidence="1">
    <location>
        <begin position="112"/>
        <end position="122"/>
    </location>
</feature>
<reference evidence="3" key="2">
    <citation type="submission" date="2020-09" db="EMBL/GenBank/DDBJ databases">
        <authorList>
            <person name="Sun Q."/>
            <person name="Zhou Y."/>
        </authorList>
    </citation>
    <scope>NUCLEOTIDE SEQUENCE</scope>
    <source>
        <strain evidence="3">CGMCC 1.3617</strain>
    </source>
</reference>
<keyword evidence="2" id="KW-1133">Transmembrane helix</keyword>
<dbReference type="EMBL" id="BMKW01000005">
    <property type="protein sequence ID" value="GGJ14037.1"/>
    <property type="molecule type" value="Genomic_DNA"/>
</dbReference>
<proteinExistence type="predicted"/>
<keyword evidence="2" id="KW-0812">Transmembrane</keyword>
<feature type="transmembrane region" description="Helical" evidence="2">
    <location>
        <begin position="50"/>
        <end position="71"/>
    </location>
</feature>
<evidence type="ECO:0000256" key="2">
    <source>
        <dbReference type="SAM" id="Phobius"/>
    </source>
</evidence>
<name>A0A917KH77_9PROT</name>
<dbReference type="RefSeq" id="WP_188967069.1">
    <property type="nucleotide sequence ID" value="NZ_BMKW01000005.1"/>
</dbReference>
<feature type="transmembrane region" description="Helical" evidence="2">
    <location>
        <begin position="6"/>
        <end position="29"/>
    </location>
</feature>
<feature type="region of interest" description="Disordered" evidence="1">
    <location>
        <begin position="88"/>
        <end position="136"/>
    </location>
</feature>
<reference evidence="3" key="1">
    <citation type="journal article" date="2014" name="Int. J. Syst. Evol. Microbiol.">
        <title>Complete genome sequence of Corynebacterium casei LMG S-19264T (=DSM 44701T), isolated from a smear-ripened cheese.</title>
        <authorList>
            <consortium name="US DOE Joint Genome Institute (JGI-PGF)"/>
            <person name="Walter F."/>
            <person name="Albersmeier A."/>
            <person name="Kalinowski J."/>
            <person name="Ruckert C."/>
        </authorList>
    </citation>
    <scope>NUCLEOTIDE SEQUENCE</scope>
    <source>
        <strain evidence="3">CGMCC 1.3617</strain>
    </source>
</reference>